<proteinExistence type="predicted"/>
<dbReference type="Proteomes" id="UP001279660">
    <property type="component" value="Unassembled WGS sequence"/>
</dbReference>
<keyword evidence="2" id="KW-0238">DNA-binding</keyword>
<dbReference type="EMBL" id="JAWXXV010000001">
    <property type="protein sequence ID" value="MDX5985664.1"/>
    <property type="molecule type" value="Genomic_DNA"/>
</dbReference>
<organism evidence="2 3">
    <name type="scientific">Sphingomonas echinoides</name>
    <dbReference type="NCBI Taxonomy" id="59803"/>
    <lineage>
        <taxon>Bacteria</taxon>
        <taxon>Pseudomonadati</taxon>
        <taxon>Pseudomonadota</taxon>
        <taxon>Alphaproteobacteria</taxon>
        <taxon>Sphingomonadales</taxon>
        <taxon>Sphingomonadaceae</taxon>
        <taxon>Sphingomonas</taxon>
    </lineage>
</organism>
<keyword evidence="3" id="KW-1185">Reference proteome</keyword>
<gene>
    <name evidence="2" type="ORF">SIL82_15525</name>
</gene>
<protein>
    <submittedName>
        <fullName evidence="2">DNA-binding domain-containing protein</fullName>
    </submittedName>
</protein>
<dbReference type="Gene3D" id="1.10.150.690">
    <property type="entry name" value="DUF2063"/>
    <property type="match status" value="1"/>
</dbReference>
<dbReference type="InterPro" id="IPR018640">
    <property type="entry name" value="DUF2063"/>
</dbReference>
<name>A0ABU4PS62_9SPHN</name>
<evidence type="ECO:0000259" key="1">
    <source>
        <dbReference type="Pfam" id="PF09836"/>
    </source>
</evidence>
<comment type="caution">
    <text evidence="2">The sequence shown here is derived from an EMBL/GenBank/DDBJ whole genome shotgun (WGS) entry which is preliminary data.</text>
</comment>
<accession>A0ABU4PS62</accession>
<dbReference type="Pfam" id="PF09836">
    <property type="entry name" value="DUF2063"/>
    <property type="match status" value="1"/>
</dbReference>
<dbReference type="RefSeq" id="WP_010407605.1">
    <property type="nucleotide sequence ID" value="NZ_JAWXXV010000001.1"/>
</dbReference>
<sequence>MSVLADMQSRMHAALIDPHADPAAQALFAHDGRLGAAGGLAIYQRGYFLRIAACMREQFPALCHALGRALFDDFVADYIRDCPPERHTLYDLGRRFADWMEARRPDGDAPEAWVDFMIDLARFEYAAFTMFDAEGNEGNVFATSDTADSALRLQPAFALGRYRFPVASYYHAVRRGEAPLLPAPEPCHVALVRRDYITRTVPLSAPHYTFLAAMLAGSDVDAALARISARFGIDPMMARDMWCGAAGSRERWIEWGLFVAVDAGPVKDI</sequence>
<feature type="domain" description="Putative DNA-binding" evidence="1">
    <location>
        <begin position="7"/>
        <end position="100"/>
    </location>
</feature>
<dbReference type="GO" id="GO:0003677">
    <property type="term" value="F:DNA binding"/>
    <property type="evidence" value="ECO:0007669"/>
    <property type="project" value="UniProtKB-KW"/>
</dbReference>
<dbReference type="InterPro" id="IPR044922">
    <property type="entry name" value="DUF2063_N_sf"/>
</dbReference>
<evidence type="ECO:0000313" key="2">
    <source>
        <dbReference type="EMBL" id="MDX5985664.1"/>
    </source>
</evidence>
<reference evidence="2 3" key="1">
    <citation type="submission" date="2023-11" db="EMBL/GenBank/DDBJ databases">
        <title>MicrobeMod: A computational toolkit for identifying prokaryotic methylation and restriction-modification with nanopore sequencing.</title>
        <authorList>
            <person name="Crits-Christoph A."/>
            <person name="Kang S.C."/>
            <person name="Lee H."/>
            <person name="Ostrov N."/>
        </authorList>
    </citation>
    <scope>NUCLEOTIDE SEQUENCE [LARGE SCALE GENOMIC DNA]</scope>
    <source>
        <strain evidence="2 3">ATCC 14820</strain>
    </source>
</reference>
<evidence type="ECO:0000313" key="3">
    <source>
        <dbReference type="Proteomes" id="UP001279660"/>
    </source>
</evidence>